<dbReference type="GO" id="GO:0004519">
    <property type="term" value="F:endonuclease activity"/>
    <property type="evidence" value="ECO:0007669"/>
    <property type="project" value="InterPro"/>
</dbReference>
<dbReference type="InterPro" id="IPR016024">
    <property type="entry name" value="ARM-type_fold"/>
</dbReference>
<organism evidence="2 3">
    <name type="scientific">Flagellimonas zhangzhouensis</name>
    <dbReference type="NCBI Taxonomy" id="1073328"/>
    <lineage>
        <taxon>Bacteria</taxon>
        <taxon>Pseudomonadati</taxon>
        <taxon>Bacteroidota</taxon>
        <taxon>Flavobacteriia</taxon>
        <taxon>Flavobacteriales</taxon>
        <taxon>Flavobacteriaceae</taxon>
        <taxon>Flagellimonas</taxon>
    </lineage>
</organism>
<dbReference type="SUPFAM" id="SSF52540">
    <property type="entry name" value="P-loop containing nucleoside triphosphate hydrolases"/>
    <property type="match status" value="1"/>
</dbReference>
<gene>
    <name evidence="2" type="ORF">SAMN04487892_0598</name>
</gene>
<dbReference type="EMBL" id="FNMY01000001">
    <property type="protein sequence ID" value="SDW17518.1"/>
    <property type="molecule type" value="Genomic_DNA"/>
</dbReference>
<protein>
    <submittedName>
        <fullName evidence="2">ATPase family associated with various cellular activities (AAA)</fullName>
    </submittedName>
</protein>
<evidence type="ECO:0000313" key="3">
    <source>
        <dbReference type="Proteomes" id="UP000199592"/>
    </source>
</evidence>
<proteinExistence type="predicted"/>
<feature type="domain" description="Restriction endonuclease type IV Mrr" evidence="1">
    <location>
        <begin position="27"/>
        <end position="121"/>
    </location>
</feature>
<dbReference type="Proteomes" id="UP000199592">
    <property type="component" value="Unassembled WGS sequence"/>
</dbReference>
<dbReference type="RefSeq" id="WP_090294835.1">
    <property type="nucleotide sequence ID" value="NZ_FNKI01000002.1"/>
</dbReference>
<dbReference type="STRING" id="1073328.SAMN05216294_1948"/>
<evidence type="ECO:0000259" key="1">
    <source>
        <dbReference type="Pfam" id="PF04471"/>
    </source>
</evidence>
<sequence length="1489" mass="176535">MEPEYLDKPPNRDSTLPIRKNQMELPIRDMGWEDFEKLCLRMVEFVEGFQRSDCEILGRKGQKQDGIDIYARKEPEKYYTFQCKRYSSITVTDLNKVISAFKEGEWFDKSIKFYICTTADFMDVKLQTRFEEIKDEFEKKYTKQIVKWDSSFLNSALKTHPQIVCDFFGDEWCKAFCGEEAYNQIVSKIDFEVFDKSFTKASYFLSNLKNYFAINPNTHIHRKESKEIIDWINADLKSPKRNLLVLEGEKGMGKSVILKDVYDQLVKDGHLVLGIKADKYYALSPKELENKIFLDDRIKFSSIIRALNIHKRKLTIIIDQLDALSQTLSSNRQYIQTYSRVINELLDEKNIKIIISSRTYDLKYDAELSIYKSNQFHNIKASLLNENEVSEILQKFKINCSQKKVIELLRTPNHLEIFCKLPHKDKINLNTLFSLKDLYDTLWEELIAKEQNPNLSKLLYEIATRMYDEQQIIVKNQFFSEYGNELNYLLSNQLIVSENKNIQFFHQTFYDYCFSRQFVEKGNSIYTYLNENEQNLEVRSILKMVFEYLREYDHKKYILQIQSILKSSKYRFHIKSLIINNLGILESPSYLEKEVVNSIILKNKIYEDIFLHSILSKDWTNYLIELGIPTKFLLWDNEVLTKVYTLYKRQTLIHWNFLEQKNPDKIFEYKRNVAWIFLRNNVNYAPLQVMQYLEGLPDFKDKDYFIERILMNLDDWEEKELLPYFEKYMSFLEESKGRDNFWFYQKLEKIFEHHELYVFNLLLPIFNSIFYSDSSWHHNEFSHDQEELIKKLYGHSPEKTFKFIFQLYEKVLDDNQEPSNYEGIDCPFYNCTKFIDGLSTQKDAHIFLQDFLVKHLKSKLSDKKYIIDFFDKYKDSNAVFILRILVLALNDDSIRYPKPVFELINIIHHKSGLNGYDDKFQLYIRQLIGTYFSHFSDENKKRIAQILLTIKSPYDLGYHKYEDEDGKQKIQFRGFGKKCYYFLKQLPKNELDQIPELKKAYQEFFRRFGAVNSDKAHDISSSSGAYAVGPPLSSKAYEHMDLENWKKSMSKFNDSYREGYGPKGGKHEHSRAFGENVKNDPDKYYDFIKGLFEEKGISADYISKGIDGLIDAKYCPKQIKWLFDLFVQLDLDMSNTLHAIWQSGYLIQNNQVDEVLVNFLSDKAKNHPNPQKPMNENDPSFDSLNTVRGAAIHKLMWCYEHSEFEEIIFDTVEKAVHDPQVSVRVAVMQELAYLNYLDLQRSFTVFMSLIQSDDIHILRNSFSTSQYFNVKFHKEMYPYFMKIIKNEELHSEGNVIVLSWLDDNIDDGKLYRRFVRSSDKAKLCALKIAEANLFERNGMPNEKSFKILHQFLNQDNEEIASAYSGLVLRKFKNNNFKETYSFLIAYSKSKLCLAQPSYFLQLLMGCTKEYPVECLKLVGNMKFDRLPDIQRRGYYRDEPVQLILSIYSKLNMNLKENRKLVNRTLDIFDSMLRHNHLRVSVNQAIRLTT</sequence>
<dbReference type="SUPFAM" id="SSF48371">
    <property type="entry name" value="ARM repeat"/>
    <property type="match status" value="1"/>
</dbReference>
<name>A0A1H2RE80_9FLAO</name>
<evidence type="ECO:0000313" key="2">
    <source>
        <dbReference type="EMBL" id="SDW17518.1"/>
    </source>
</evidence>
<dbReference type="GO" id="GO:0003677">
    <property type="term" value="F:DNA binding"/>
    <property type="evidence" value="ECO:0007669"/>
    <property type="project" value="InterPro"/>
</dbReference>
<dbReference type="OrthoDB" id="811374at2"/>
<accession>A0A1H2RE80</accession>
<dbReference type="InterPro" id="IPR007560">
    <property type="entry name" value="Restrct_endonuc_IV_Mrr"/>
</dbReference>
<dbReference type="Pfam" id="PF04471">
    <property type="entry name" value="Mrr_cat"/>
    <property type="match status" value="1"/>
</dbReference>
<dbReference type="InterPro" id="IPR027417">
    <property type="entry name" value="P-loop_NTPase"/>
</dbReference>
<dbReference type="GO" id="GO:0009307">
    <property type="term" value="P:DNA restriction-modification system"/>
    <property type="evidence" value="ECO:0007669"/>
    <property type="project" value="InterPro"/>
</dbReference>
<dbReference type="Gene3D" id="3.40.50.300">
    <property type="entry name" value="P-loop containing nucleotide triphosphate hydrolases"/>
    <property type="match status" value="1"/>
</dbReference>
<keyword evidence="3" id="KW-1185">Reference proteome</keyword>
<reference evidence="3" key="1">
    <citation type="submission" date="2016-10" db="EMBL/GenBank/DDBJ databases">
        <authorList>
            <person name="Varghese N."/>
            <person name="Submissions S."/>
        </authorList>
    </citation>
    <scope>NUCLEOTIDE SEQUENCE [LARGE SCALE GENOMIC DNA]</scope>
    <source>
        <strain evidence="3">DSM 25030</strain>
    </source>
</reference>